<dbReference type="PANTHER" id="PTHR45652:SF21">
    <property type="entry name" value="ZINC FINGER CCCH DOMAIN-CONTAINING PROTEIN 13-LIKE ISOFORM X1"/>
    <property type="match status" value="1"/>
</dbReference>
<keyword evidence="9" id="KW-1185">Reference proteome</keyword>
<dbReference type="FunFam" id="1.20.5.170:FF:000002">
    <property type="entry name" value="Type I keratin KA11"/>
    <property type="match status" value="1"/>
</dbReference>
<organism evidence="8 9">
    <name type="scientific">Eptatretus burgeri</name>
    <name type="common">Inshore hagfish</name>
    <dbReference type="NCBI Taxonomy" id="7764"/>
    <lineage>
        <taxon>Eukaryota</taxon>
        <taxon>Metazoa</taxon>
        <taxon>Chordata</taxon>
        <taxon>Craniata</taxon>
        <taxon>Vertebrata</taxon>
        <taxon>Cyclostomata</taxon>
        <taxon>Myxini</taxon>
        <taxon>Myxiniformes</taxon>
        <taxon>Myxinidae</taxon>
        <taxon>Eptatretinae</taxon>
        <taxon>Eptatretus</taxon>
    </lineage>
</organism>
<dbReference type="SUPFAM" id="SSF64593">
    <property type="entry name" value="Intermediate filament protein, coiled coil region"/>
    <property type="match status" value="2"/>
</dbReference>
<dbReference type="GO" id="GO:0045109">
    <property type="term" value="P:intermediate filament organization"/>
    <property type="evidence" value="ECO:0007669"/>
    <property type="project" value="TreeGrafter"/>
</dbReference>
<dbReference type="Gene3D" id="1.20.5.1160">
    <property type="entry name" value="Vasodilator-stimulated phosphoprotein"/>
    <property type="match status" value="1"/>
</dbReference>
<proteinExistence type="inferred from homology"/>
<feature type="coiled-coil region" evidence="5">
    <location>
        <begin position="297"/>
        <end position="377"/>
    </location>
</feature>
<dbReference type="InterPro" id="IPR050405">
    <property type="entry name" value="Intermediate_filament"/>
</dbReference>
<feature type="coiled-coil region" evidence="5">
    <location>
        <begin position="107"/>
        <end position="232"/>
    </location>
</feature>
<feature type="compositionally biased region" description="Low complexity" evidence="6">
    <location>
        <begin position="458"/>
        <end position="474"/>
    </location>
</feature>
<dbReference type="InterPro" id="IPR018039">
    <property type="entry name" value="IF_conserved"/>
</dbReference>
<dbReference type="Pfam" id="PF04732">
    <property type="entry name" value="Filament_head"/>
    <property type="match status" value="1"/>
</dbReference>
<feature type="compositionally biased region" description="Low complexity" evidence="6">
    <location>
        <begin position="30"/>
        <end position="48"/>
    </location>
</feature>
<dbReference type="PROSITE" id="PS00226">
    <property type="entry name" value="IF_ROD_1"/>
    <property type="match status" value="1"/>
</dbReference>
<comment type="similarity">
    <text evidence="3 4">Belongs to the intermediate filament family.</text>
</comment>
<dbReference type="InterPro" id="IPR039008">
    <property type="entry name" value="IF_rod_dom"/>
</dbReference>
<dbReference type="Proteomes" id="UP000694388">
    <property type="component" value="Unplaced"/>
</dbReference>
<evidence type="ECO:0000313" key="8">
    <source>
        <dbReference type="Ensembl" id="ENSEBUP00000024709.1"/>
    </source>
</evidence>
<dbReference type="Ensembl" id="ENSEBUT00000025285.1">
    <property type="protein sequence ID" value="ENSEBUP00000024709.1"/>
    <property type="gene ID" value="ENSEBUG00000015246.1"/>
</dbReference>
<keyword evidence="2 5" id="KW-0175">Coiled coil</keyword>
<feature type="region of interest" description="Disordered" evidence="6">
    <location>
        <begin position="446"/>
        <end position="474"/>
    </location>
</feature>
<dbReference type="OMA" id="HAPACTI"/>
<dbReference type="Gene3D" id="1.20.5.500">
    <property type="entry name" value="Single helix bin"/>
    <property type="match status" value="1"/>
</dbReference>
<dbReference type="InterPro" id="IPR002957">
    <property type="entry name" value="Keratin_I"/>
</dbReference>
<sequence>MSLVSTEGSSVSSYRRMFGDTLRPARSFQSHSSCYGNGSSSHSWSRGSVPRTLAARRPQHTTYSSLGTAMGGSLDMLDLSQASALNTELRSMKINEKEQLQGLNDRFAGYIEKVHEFEEAKRSLEAEVSLLRQRQSCPSRLTEIYDSEMRELRSLVDDLNHEKTQLQMEREHMENELQRVHERCEQEVRLRQDTENGMKSLRRDVDNATIVRADLEKRVESLLDEIAFLRKVHDEEVAEMHAVLQETQVSVDMDTIKPDLSMALKEIRGQYETLAAQNMHTAEDWYKNKFTNLSEAAAKNSDAIRAAKEEIVEYRRQLQARNTEIDAIRSTNEALEKQMMDMEERFNHEMAGLQDTIDQLEDELRNTKTEMSRHLREYQDLLNVKMALDIEIAAYRKLLESEETRIVGTSSHMGGGGSGSGGSLIQMQTYSTRSLLPQSLLLHRKLDDKDNGKKGMQSGKSSVASKKSSGYQVT</sequence>
<dbReference type="Pfam" id="PF00038">
    <property type="entry name" value="Filament"/>
    <property type="match status" value="1"/>
</dbReference>
<dbReference type="PROSITE" id="PS51842">
    <property type="entry name" value="IF_ROD_2"/>
    <property type="match status" value="1"/>
</dbReference>
<protein>
    <submittedName>
        <fullName evidence="8">Internexin neuronal intermediate filament protein, alpha b</fullName>
    </submittedName>
</protein>
<dbReference type="AlphaFoldDB" id="A0A8C4R482"/>
<evidence type="ECO:0000256" key="3">
    <source>
        <dbReference type="ARBA" id="ARBA00061646"/>
    </source>
</evidence>
<evidence type="ECO:0000256" key="4">
    <source>
        <dbReference type="RuleBase" id="RU000685"/>
    </source>
</evidence>
<dbReference type="PANTHER" id="PTHR45652">
    <property type="entry name" value="GLIAL FIBRILLARY ACIDIC PROTEIN"/>
    <property type="match status" value="1"/>
</dbReference>
<dbReference type="GO" id="GO:0005882">
    <property type="term" value="C:intermediate filament"/>
    <property type="evidence" value="ECO:0007669"/>
    <property type="project" value="UniProtKB-KW"/>
</dbReference>
<dbReference type="GO" id="GO:0005200">
    <property type="term" value="F:structural constituent of cytoskeleton"/>
    <property type="evidence" value="ECO:0007669"/>
    <property type="project" value="TreeGrafter"/>
</dbReference>
<name>A0A8C4R482_EPTBU</name>
<dbReference type="FunFam" id="1.20.5.1160:FF:000001">
    <property type="entry name" value="Keratin type II"/>
    <property type="match status" value="1"/>
</dbReference>
<reference evidence="8" key="2">
    <citation type="submission" date="2025-09" db="UniProtKB">
        <authorList>
            <consortium name="Ensembl"/>
        </authorList>
    </citation>
    <scope>IDENTIFICATION</scope>
</reference>
<evidence type="ECO:0000313" key="9">
    <source>
        <dbReference type="Proteomes" id="UP000694388"/>
    </source>
</evidence>
<evidence type="ECO:0000259" key="7">
    <source>
        <dbReference type="PROSITE" id="PS51842"/>
    </source>
</evidence>
<dbReference type="GO" id="GO:0005737">
    <property type="term" value="C:cytoplasm"/>
    <property type="evidence" value="ECO:0007669"/>
    <property type="project" value="TreeGrafter"/>
</dbReference>
<reference evidence="8" key="1">
    <citation type="submission" date="2025-08" db="UniProtKB">
        <authorList>
            <consortium name="Ensembl"/>
        </authorList>
    </citation>
    <scope>IDENTIFICATION</scope>
</reference>
<dbReference type="SUPFAM" id="SSF90257">
    <property type="entry name" value="Myosin rod fragments"/>
    <property type="match status" value="1"/>
</dbReference>
<dbReference type="GeneTree" id="ENSGT00940000154418"/>
<dbReference type="PRINTS" id="PR01248">
    <property type="entry name" value="TYPE1KERATIN"/>
</dbReference>
<feature type="domain" description="IF rod" evidence="7">
    <location>
        <begin position="96"/>
        <end position="406"/>
    </location>
</feature>
<evidence type="ECO:0000256" key="1">
    <source>
        <dbReference type="ARBA" id="ARBA00022754"/>
    </source>
</evidence>
<evidence type="ECO:0000256" key="2">
    <source>
        <dbReference type="ARBA" id="ARBA00023054"/>
    </source>
</evidence>
<dbReference type="SMART" id="SM01391">
    <property type="entry name" value="Filament"/>
    <property type="match status" value="1"/>
</dbReference>
<dbReference type="FunFam" id="1.20.5.500:FF:000001">
    <property type="entry name" value="Type II keratin 23"/>
    <property type="match status" value="1"/>
</dbReference>
<evidence type="ECO:0000256" key="6">
    <source>
        <dbReference type="SAM" id="MobiDB-lite"/>
    </source>
</evidence>
<keyword evidence="1 4" id="KW-0403">Intermediate filament</keyword>
<dbReference type="InterPro" id="IPR006821">
    <property type="entry name" value="Intermed_filament_DNA-bd"/>
</dbReference>
<dbReference type="Gene3D" id="1.20.5.170">
    <property type="match status" value="1"/>
</dbReference>
<feature type="region of interest" description="Disordered" evidence="6">
    <location>
        <begin position="29"/>
        <end position="49"/>
    </location>
</feature>
<accession>A0A8C4R482</accession>
<evidence type="ECO:0000256" key="5">
    <source>
        <dbReference type="SAM" id="Coils"/>
    </source>
</evidence>